<keyword evidence="7" id="KW-1185">Reference proteome</keyword>
<keyword evidence="1 4" id="KW-0812">Transmembrane</keyword>
<dbReference type="Gene3D" id="1.20.1250.20">
    <property type="entry name" value="MFS general substrate transporter like domains"/>
    <property type="match status" value="1"/>
</dbReference>
<feature type="domain" description="Major facilitator superfamily (MFS) profile" evidence="5">
    <location>
        <begin position="5"/>
        <end position="139"/>
    </location>
</feature>
<evidence type="ECO:0000256" key="2">
    <source>
        <dbReference type="ARBA" id="ARBA00022989"/>
    </source>
</evidence>
<feature type="transmembrane region" description="Helical" evidence="4">
    <location>
        <begin position="74"/>
        <end position="92"/>
    </location>
</feature>
<dbReference type="PROSITE" id="PS50850">
    <property type="entry name" value="MFS"/>
    <property type="match status" value="1"/>
</dbReference>
<name>A0ABT7XSV4_9NEIS</name>
<comment type="caution">
    <text evidence="6">The sequence shown here is derived from an EMBL/GenBank/DDBJ whole genome shotgun (WGS) entry which is preliminary data.</text>
</comment>
<accession>A0ABT7XSV4</accession>
<evidence type="ECO:0000256" key="4">
    <source>
        <dbReference type="SAM" id="Phobius"/>
    </source>
</evidence>
<evidence type="ECO:0000259" key="5">
    <source>
        <dbReference type="PROSITE" id="PS50850"/>
    </source>
</evidence>
<feature type="transmembrane region" description="Helical" evidence="4">
    <location>
        <begin position="98"/>
        <end position="123"/>
    </location>
</feature>
<dbReference type="RefSeq" id="WP_289831495.1">
    <property type="nucleotide sequence ID" value="NZ_JAUEDK010000045.1"/>
</dbReference>
<gene>
    <name evidence="6" type="ORF">QU481_18600</name>
</gene>
<protein>
    <submittedName>
        <fullName evidence="6">MFS transporter</fullName>
    </submittedName>
</protein>
<keyword evidence="2 4" id="KW-1133">Transmembrane helix</keyword>
<proteinExistence type="predicted"/>
<evidence type="ECO:0000313" key="7">
    <source>
        <dbReference type="Proteomes" id="UP001168540"/>
    </source>
</evidence>
<sequence length="139" mass="14581">MDATLKRLLLAGGLIVSLGMGIRHGFGFFMPPITGAFGWNREAFALVLGLQNRLWGAAQPFAGALSDRYGSGKVLGIGALLYVAGLTLMTVFATPGLFALTAGVLIGLALLFVLRATVLAAYLDPVFKLTVSNLTAMCF</sequence>
<evidence type="ECO:0000256" key="1">
    <source>
        <dbReference type="ARBA" id="ARBA00022692"/>
    </source>
</evidence>
<dbReference type="Pfam" id="PF07690">
    <property type="entry name" value="MFS_1"/>
    <property type="match status" value="1"/>
</dbReference>
<keyword evidence="3 4" id="KW-0472">Membrane</keyword>
<dbReference type="InterPro" id="IPR020846">
    <property type="entry name" value="MFS_dom"/>
</dbReference>
<reference evidence="6" key="1">
    <citation type="submission" date="2023-06" db="EMBL/GenBank/DDBJ databases">
        <authorList>
            <person name="Zhang S."/>
        </authorList>
    </citation>
    <scope>NUCLEOTIDE SEQUENCE</scope>
    <source>
        <strain evidence="6">SG2303</strain>
    </source>
</reference>
<dbReference type="InterPro" id="IPR036259">
    <property type="entry name" value="MFS_trans_sf"/>
</dbReference>
<evidence type="ECO:0000256" key="3">
    <source>
        <dbReference type="ARBA" id="ARBA00023136"/>
    </source>
</evidence>
<dbReference type="SUPFAM" id="SSF103473">
    <property type="entry name" value="MFS general substrate transporter"/>
    <property type="match status" value="1"/>
</dbReference>
<dbReference type="EMBL" id="JAUEDK010000045">
    <property type="protein sequence ID" value="MDN0076858.1"/>
    <property type="molecule type" value="Genomic_DNA"/>
</dbReference>
<dbReference type="Proteomes" id="UP001168540">
    <property type="component" value="Unassembled WGS sequence"/>
</dbReference>
<dbReference type="InterPro" id="IPR011701">
    <property type="entry name" value="MFS"/>
</dbReference>
<evidence type="ECO:0000313" key="6">
    <source>
        <dbReference type="EMBL" id="MDN0076858.1"/>
    </source>
</evidence>
<organism evidence="6 7">
    <name type="scientific">Crenobacter oryzisoli</name>
    <dbReference type="NCBI Taxonomy" id="3056844"/>
    <lineage>
        <taxon>Bacteria</taxon>
        <taxon>Pseudomonadati</taxon>
        <taxon>Pseudomonadota</taxon>
        <taxon>Betaproteobacteria</taxon>
        <taxon>Neisseriales</taxon>
        <taxon>Neisseriaceae</taxon>
        <taxon>Crenobacter</taxon>
    </lineage>
</organism>